<evidence type="ECO:0000256" key="2">
    <source>
        <dbReference type="ARBA" id="ARBA00023054"/>
    </source>
</evidence>
<accession>A0A420W8V1</accession>
<keyword evidence="4" id="KW-0812">Transmembrane</keyword>
<feature type="coiled-coil region" evidence="3">
    <location>
        <begin position="155"/>
        <end position="268"/>
    </location>
</feature>
<feature type="coiled-coil region" evidence="3">
    <location>
        <begin position="102"/>
        <end position="129"/>
    </location>
</feature>
<dbReference type="GO" id="GO:0030313">
    <property type="term" value="C:cell envelope"/>
    <property type="evidence" value="ECO:0007669"/>
    <property type="project" value="UniProtKB-SubCell"/>
</dbReference>
<name>A0A420W8V1_9BACT</name>
<comment type="subcellular location">
    <subcellularLocation>
        <location evidence="1">Cell envelope</location>
    </subcellularLocation>
</comment>
<dbReference type="EMBL" id="RBIE01000001">
    <property type="protein sequence ID" value="RKQ63746.1"/>
    <property type="molecule type" value="Genomic_DNA"/>
</dbReference>
<keyword evidence="6" id="KW-1185">Reference proteome</keyword>
<feature type="transmembrane region" description="Helical" evidence="4">
    <location>
        <begin position="36"/>
        <end position="54"/>
    </location>
</feature>
<evidence type="ECO:0000313" key="6">
    <source>
        <dbReference type="Proteomes" id="UP000280881"/>
    </source>
</evidence>
<dbReference type="RefSeq" id="WP_121169980.1">
    <property type="nucleotide sequence ID" value="NZ_RBIE01000001.1"/>
</dbReference>
<comment type="caution">
    <text evidence="5">The sequence shown here is derived from an EMBL/GenBank/DDBJ whole genome shotgun (WGS) entry which is preliminary data.</text>
</comment>
<evidence type="ECO:0000313" key="5">
    <source>
        <dbReference type="EMBL" id="RKQ63746.1"/>
    </source>
</evidence>
<evidence type="ECO:0000256" key="4">
    <source>
        <dbReference type="SAM" id="Phobius"/>
    </source>
</evidence>
<dbReference type="Proteomes" id="UP000280881">
    <property type="component" value="Unassembled WGS sequence"/>
</dbReference>
<sequence>MKRFSISKSLRERFRAPTPLEVEHPPPLPPSRAKKWFLRVASFFIFIGILIVLFKEFFTYRFTGIIESDKSVIYSTISGKFESYVKVGNKVEKGKVIGIIKNSSREKEIEALIQKIKKLKKIKQEIIKEGARKAKQDKILTTLRVNSPQSVKKEISILKKRLIQIEKEERELESRLNKVKKLLSKGYATLYDINLLRNNLKNLIREKERIQIELTTKEEELKKAIYLSKTGTPPNPFLPLITSIDTQIEQTKAQLERLKSESVQLIKAPFPAKVSFVFPSCSTINTGEKVVELIKENSYKVIVYIPSKVLTEIKLGDEALVKLPSGKILKGNIVKIKPNLKLKPPFLVGPLEKRDLHGEIEIRLKEEGNELYENLPVTVYIPKLKLKLFRSSS</sequence>
<protein>
    <submittedName>
        <fullName evidence="5">Multidrug resistance efflux pump</fullName>
    </submittedName>
</protein>
<evidence type="ECO:0000256" key="1">
    <source>
        <dbReference type="ARBA" id="ARBA00004196"/>
    </source>
</evidence>
<organism evidence="5 6">
    <name type="scientific">Thermovibrio guaymasensis</name>
    <dbReference type="NCBI Taxonomy" id="240167"/>
    <lineage>
        <taxon>Bacteria</taxon>
        <taxon>Pseudomonadati</taxon>
        <taxon>Aquificota</taxon>
        <taxon>Aquificia</taxon>
        <taxon>Desulfurobacteriales</taxon>
        <taxon>Desulfurobacteriaceae</taxon>
        <taxon>Thermovibrio</taxon>
    </lineage>
</organism>
<dbReference type="PANTHER" id="PTHR32347:SF23">
    <property type="entry name" value="BLL5650 PROTEIN"/>
    <property type="match status" value="1"/>
</dbReference>
<evidence type="ECO:0000256" key="3">
    <source>
        <dbReference type="SAM" id="Coils"/>
    </source>
</evidence>
<dbReference type="InterPro" id="IPR050465">
    <property type="entry name" value="UPF0194_transport"/>
</dbReference>
<reference evidence="5 6" key="1">
    <citation type="submission" date="2018-10" db="EMBL/GenBank/DDBJ databases">
        <title>Genomic Encyclopedia of Type Strains, Phase IV (KMG-IV): sequencing the most valuable type-strain genomes for metagenomic binning, comparative biology and taxonomic classification.</title>
        <authorList>
            <person name="Goeker M."/>
        </authorList>
    </citation>
    <scope>NUCLEOTIDE SEQUENCE [LARGE SCALE GENOMIC DNA]</scope>
    <source>
        <strain evidence="5 6">DSM 15521</strain>
    </source>
</reference>
<keyword evidence="4" id="KW-1133">Transmembrane helix</keyword>
<gene>
    <name evidence="5" type="ORF">C7457_0627</name>
</gene>
<keyword evidence="2 3" id="KW-0175">Coiled coil</keyword>
<keyword evidence="4" id="KW-0472">Membrane</keyword>
<dbReference type="PANTHER" id="PTHR32347">
    <property type="entry name" value="EFFLUX SYSTEM COMPONENT YKNX-RELATED"/>
    <property type="match status" value="1"/>
</dbReference>
<proteinExistence type="predicted"/>
<dbReference type="AlphaFoldDB" id="A0A420W8V1"/>